<feature type="transmembrane region" description="Helical" evidence="7">
    <location>
        <begin position="243"/>
        <end position="259"/>
    </location>
</feature>
<feature type="transmembrane region" description="Helical" evidence="7">
    <location>
        <begin position="316"/>
        <end position="332"/>
    </location>
</feature>
<evidence type="ECO:0000256" key="3">
    <source>
        <dbReference type="ARBA" id="ARBA00022519"/>
    </source>
</evidence>
<keyword evidence="10" id="KW-1185">Reference proteome</keyword>
<evidence type="ECO:0000313" key="9">
    <source>
        <dbReference type="EMBL" id="MCQ4636816.1"/>
    </source>
</evidence>
<proteinExistence type="predicted"/>
<keyword evidence="2" id="KW-1003">Cell membrane</keyword>
<feature type="transmembrane region" description="Helical" evidence="7">
    <location>
        <begin position="339"/>
        <end position="355"/>
    </location>
</feature>
<evidence type="ECO:0000256" key="2">
    <source>
        <dbReference type="ARBA" id="ARBA00022475"/>
    </source>
</evidence>
<evidence type="ECO:0000256" key="4">
    <source>
        <dbReference type="ARBA" id="ARBA00022692"/>
    </source>
</evidence>
<organism evidence="9 10">
    <name type="scientific">Anaerovorax odorimutans</name>
    <dbReference type="NCBI Taxonomy" id="109327"/>
    <lineage>
        <taxon>Bacteria</taxon>
        <taxon>Bacillati</taxon>
        <taxon>Bacillota</taxon>
        <taxon>Clostridia</taxon>
        <taxon>Peptostreptococcales</taxon>
        <taxon>Anaerovoracaceae</taxon>
        <taxon>Anaerovorax</taxon>
    </lineage>
</organism>
<sequence length="428" mass="44917">MSTGLLLILTFAVCICLGMPIAFALGCTVVVGAATVPGLSFMTIMQTSFAAIDSFTLVAIPFFILAGEIMLKGGLSEKLIEFCQVCVGNKRGSLGIVAVIACMIFSAISGSGPATVAAIGGLLIPAMKEDGYDEGFTCSLIAAAGSMGPVIPPSILFIMYAVVTGISVTDLFIAGVLPGIVMAACLCVFCYVIARKKKYGKLDQPPFDIKDFFRALKKAIWALLVPVIILGGIYGGFFTPTEAAIVACVYALIVSLFIYKDLKIKDLPQIFISTGSTTGYCLAFVGAAQVLGKLLAMMKVPATITDLLVSFTDSKIVVLLLLNIVLLIIGCFMEPVSSILIFGTLMSSIAAAFGVDPIHFGVIMIVNLVIGMCTPPVGINMFVAAGVGGIKPENMFKWLFPCIAVLIVALLIITYIPAISLGLFSIFG</sequence>
<feature type="transmembrane region" description="Helical" evidence="7">
    <location>
        <begin position="92"/>
        <end position="124"/>
    </location>
</feature>
<feature type="domain" description="TRAP C4-dicarboxylate transport system permease DctM subunit" evidence="8">
    <location>
        <begin position="9"/>
        <end position="419"/>
    </location>
</feature>
<feature type="transmembrane region" description="Helical" evidence="7">
    <location>
        <begin position="171"/>
        <end position="194"/>
    </location>
</feature>
<evidence type="ECO:0000313" key="10">
    <source>
        <dbReference type="Proteomes" id="UP001524502"/>
    </source>
</evidence>
<comment type="subcellular location">
    <subcellularLocation>
        <location evidence="1">Cell inner membrane</location>
        <topology evidence="1">Multi-pass membrane protein</topology>
    </subcellularLocation>
</comment>
<dbReference type="RefSeq" id="WP_256132010.1">
    <property type="nucleotide sequence ID" value="NZ_JANFXK010000008.1"/>
</dbReference>
<dbReference type="Pfam" id="PF06808">
    <property type="entry name" value="DctM"/>
    <property type="match status" value="1"/>
</dbReference>
<feature type="transmembrane region" description="Helical" evidence="7">
    <location>
        <begin position="361"/>
        <end position="386"/>
    </location>
</feature>
<dbReference type="PIRSF" id="PIRSF006066">
    <property type="entry name" value="HI0050"/>
    <property type="match status" value="1"/>
</dbReference>
<dbReference type="PANTHER" id="PTHR33362">
    <property type="entry name" value="SIALIC ACID TRAP TRANSPORTER PERMEASE PROTEIN SIAT-RELATED"/>
    <property type="match status" value="1"/>
</dbReference>
<protein>
    <submittedName>
        <fullName evidence="9">TRAP transporter large permease</fullName>
    </submittedName>
</protein>
<keyword evidence="4 7" id="KW-0812">Transmembrane</keyword>
<dbReference type="PANTHER" id="PTHR33362:SF5">
    <property type="entry name" value="C4-DICARBOXYLATE TRAP TRANSPORTER LARGE PERMEASE PROTEIN DCTM"/>
    <property type="match status" value="1"/>
</dbReference>
<evidence type="ECO:0000256" key="7">
    <source>
        <dbReference type="SAM" id="Phobius"/>
    </source>
</evidence>
<comment type="caution">
    <text evidence="9">The sequence shown here is derived from an EMBL/GenBank/DDBJ whole genome shotgun (WGS) entry which is preliminary data.</text>
</comment>
<keyword evidence="6 7" id="KW-0472">Membrane</keyword>
<keyword evidence="3" id="KW-0997">Cell inner membrane</keyword>
<accession>A0ABT1RNP9</accession>
<dbReference type="EMBL" id="JANFXK010000008">
    <property type="protein sequence ID" value="MCQ4636816.1"/>
    <property type="molecule type" value="Genomic_DNA"/>
</dbReference>
<dbReference type="InterPro" id="IPR010656">
    <property type="entry name" value="DctM"/>
</dbReference>
<dbReference type="Proteomes" id="UP001524502">
    <property type="component" value="Unassembled WGS sequence"/>
</dbReference>
<name>A0ABT1RNP9_9FIRM</name>
<feature type="transmembrane region" description="Helical" evidence="7">
    <location>
        <begin position="398"/>
        <end position="427"/>
    </location>
</feature>
<feature type="transmembrane region" description="Helical" evidence="7">
    <location>
        <begin position="271"/>
        <end position="296"/>
    </location>
</feature>
<keyword evidence="5 7" id="KW-1133">Transmembrane helix</keyword>
<evidence type="ECO:0000256" key="5">
    <source>
        <dbReference type="ARBA" id="ARBA00022989"/>
    </source>
</evidence>
<dbReference type="NCBIfam" id="TIGR00786">
    <property type="entry name" value="dctM"/>
    <property type="match status" value="1"/>
</dbReference>
<evidence type="ECO:0000259" key="8">
    <source>
        <dbReference type="Pfam" id="PF06808"/>
    </source>
</evidence>
<reference evidence="9 10" key="1">
    <citation type="submission" date="2022-06" db="EMBL/GenBank/DDBJ databases">
        <title>Isolation of gut microbiota from human fecal samples.</title>
        <authorList>
            <person name="Pamer E.G."/>
            <person name="Barat B."/>
            <person name="Waligurski E."/>
            <person name="Medina S."/>
            <person name="Paddock L."/>
            <person name="Mostad J."/>
        </authorList>
    </citation>
    <scope>NUCLEOTIDE SEQUENCE [LARGE SCALE GENOMIC DNA]</scope>
    <source>
        <strain evidence="9 10">SL.3.17</strain>
    </source>
</reference>
<dbReference type="InterPro" id="IPR004681">
    <property type="entry name" value="TRAP_DctM"/>
</dbReference>
<gene>
    <name evidence="9" type="ORF">NE619_08735</name>
</gene>
<feature type="transmembrane region" description="Helical" evidence="7">
    <location>
        <begin position="48"/>
        <end position="71"/>
    </location>
</feature>
<evidence type="ECO:0000256" key="1">
    <source>
        <dbReference type="ARBA" id="ARBA00004429"/>
    </source>
</evidence>
<feature type="transmembrane region" description="Helical" evidence="7">
    <location>
        <begin position="219"/>
        <end position="237"/>
    </location>
</feature>
<evidence type="ECO:0000256" key="6">
    <source>
        <dbReference type="ARBA" id="ARBA00023136"/>
    </source>
</evidence>